<dbReference type="InterPro" id="IPR005119">
    <property type="entry name" value="LysR_subst-bd"/>
</dbReference>
<dbReference type="Gene3D" id="1.10.10.10">
    <property type="entry name" value="Winged helix-like DNA-binding domain superfamily/Winged helix DNA-binding domain"/>
    <property type="match status" value="1"/>
</dbReference>
<dbReference type="CDD" id="cd05466">
    <property type="entry name" value="PBP2_LTTR_substrate"/>
    <property type="match status" value="1"/>
</dbReference>
<dbReference type="InterPro" id="IPR000847">
    <property type="entry name" value="LysR_HTH_N"/>
</dbReference>
<feature type="domain" description="HTH lysR-type" evidence="5">
    <location>
        <begin position="1"/>
        <end position="57"/>
    </location>
</feature>
<dbReference type="PROSITE" id="PS50931">
    <property type="entry name" value="HTH_LYSR"/>
    <property type="match status" value="1"/>
</dbReference>
<accession>A0ABZ3IFQ2</accession>
<evidence type="ECO:0000256" key="2">
    <source>
        <dbReference type="ARBA" id="ARBA00023015"/>
    </source>
</evidence>
<dbReference type="Proteomes" id="UP000216752">
    <property type="component" value="Chromosome"/>
</dbReference>
<dbReference type="PANTHER" id="PTHR30346:SF28">
    <property type="entry name" value="HTH-TYPE TRANSCRIPTIONAL REGULATOR CYNR"/>
    <property type="match status" value="1"/>
</dbReference>
<keyword evidence="2" id="KW-0805">Transcription regulation</keyword>
<keyword evidence="7" id="KW-1185">Reference proteome</keyword>
<keyword evidence="4" id="KW-0804">Transcription</keyword>
<gene>
    <name evidence="6" type="primary">hdfR_1</name>
    <name evidence="6" type="ORF">SPSIL_005680</name>
</gene>
<protein>
    <submittedName>
        <fullName evidence="6">HTH-type transcriptional regulator HdfR</fullName>
    </submittedName>
</protein>
<evidence type="ECO:0000256" key="3">
    <source>
        <dbReference type="ARBA" id="ARBA00023125"/>
    </source>
</evidence>
<evidence type="ECO:0000313" key="7">
    <source>
        <dbReference type="Proteomes" id="UP000216752"/>
    </source>
</evidence>
<reference evidence="6" key="1">
    <citation type="submission" date="2024-05" db="EMBL/GenBank/DDBJ databases">
        <title>Isolation and characterization of Sporomusa carbonis sp. nov., a carboxydotrophic hydrogenogen in the genus of Sporomusa isolated from a charcoal burning pile.</title>
        <authorList>
            <person name="Boeer T."/>
            <person name="Rosenbaum F."/>
            <person name="Eysell L."/>
            <person name="Mueller V."/>
            <person name="Daniel R."/>
            <person name="Poehlein A."/>
        </authorList>
    </citation>
    <scope>NUCLEOTIDE SEQUENCE [LARGE SCALE GENOMIC DNA]</scope>
    <source>
        <strain evidence="6">DSM 10669</strain>
    </source>
</reference>
<dbReference type="InterPro" id="IPR036388">
    <property type="entry name" value="WH-like_DNA-bd_sf"/>
</dbReference>
<organism evidence="6 7">
    <name type="scientific">Sporomusa silvacetica DSM 10669</name>
    <dbReference type="NCBI Taxonomy" id="1123289"/>
    <lineage>
        <taxon>Bacteria</taxon>
        <taxon>Bacillati</taxon>
        <taxon>Bacillota</taxon>
        <taxon>Negativicutes</taxon>
        <taxon>Selenomonadales</taxon>
        <taxon>Sporomusaceae</taxon>
        <taxon>Sporomusa</taxon>
    </lineage>
</organism>
<name>A0ABZ3IFQ2_9FIRM</name>
<proteinExistence type="inferred from homology"/>
<sequence length="302" mass="35122">MIKQIRYFQAVVHYKNFTEAAEECYISQSAISQQIQALERDLGVKLLHREKRKFSLTPAGEYFYRKSLMLIDDFERICQETVRIEHGGEKKLRVSYLKHYAGRELQLAIADFTAKYSSIGIQITNGTHEELYDFLRMGQSDIVINDQRRALSDAYVNYKLTTSYVYVEIATRNAIAELPSVTTDELKNMPCILISSREQQANEQEYHRNVIGFSSDFIFADSLEEARLMVVSNKGFMPVEFTAKPEQNGTTVRYVPLLRDDRQIKRDYYAFWRVGNDENHIEEFAALLKEKFLQADAGDREQ</sequence>
<dbReference type="SUPFAM" id="SSF53850">
    <property type="entry name" value="Periplasmic binding protein-like II"/>
    <property type="match status" value="1"/>
</dbReference>
<dbReference type="EMBL" id="CP155573">
    <property type="protein sequence ID" value="XFO64466.1"/>
    <property type="molecule type" value="Genomic_DNA"/>
</dbReference>
<dbReference type="SUPFAM" id="SSF46785">
    <property type="entry name" value="Winged helix' DNA-binding domain"/>
    <property type="match status" value="1"/>
</dbReference>
<dbReference type="Pfam" id="PF03466">
    <property type="entry name" value="LysR_substrate"/>
    <property type="match status" value="1"/>
</dbReference>
<dbReference type="Gene3D" id="3.40.190.10">
    <property type="entry name" value="Periplasmic binding protein-like II"/>
    <property type="match status" value="2"/>
</dbReference>
<dbReference type="RefSeq" id="WP_094605783.1">
    <property type="nucleotide sequence ID" value="NZ_CP155573.1"/>
</dbReference>
<evidence type="ECO:0000259" key="5">
    <source>
        <dbReference type="PROSITE" id="PS50931"/>
    </source>
</evidence>
<dbReference type="PANTHER" id="PTHR30346">
    <property type="entry name" value="TRANSCRIPTIONAL DUAL REGULATOR HCAR-RELATED"/>
    <property type="match status" value="1"/>
</dbReference>
<comment type="similarity">
    <text evidence="1">Belongs to the LysR transcriptional regulatory family.</text>
</comment>
<evidence type="ECO:0000256" key="4">
    <source>
        <dbReference type="ARBA" id="ARBA00023163"/>
    </source>
</evidence>
<dbReference type="PRINTS" id="PR00039">
    <property type="entry name" value="HTHLYSR"/>
</dbReference>
<evidence type="ECO:0000313" key="6">
    <source>
        <dbReference type="EMBL" id="XFO64466.1"/>
    </source>
</evidence>
<dbReference type="Pfam" id="PF00126">
    <property type="entry name" value="HTH_1"/>
    <property type="match status" value="1"/>
</dbReference>
<evidence type="ECO:0000256" key="1">
    <source>
        <dbReference type="ARBA" id="ARBA00009437"/>
    </source>
</evidence>
<dbReference type="InterPro" id="IPR036390">
    <property type="entry name" value="WH_DNA-bd_sf"/>
</dbReference>
<keyword evidence="3" id="KW-0238">DNA-binding</keyword>